<dbReference type="Pfam" id="PF22564">
    <property type="entry name" value="HAAS"/>
    <property type="match status" value="1"/>
</dbReference>
<evidence type="ECO:0000256" key="1">
    <source>
        <dbReference type="SAM" id="Phobius"/>
    </source>
</evidence>
<evidence type="ECO:0000313" key="3">
    <source>
        <dbReference type="Proteomes" id="UP000016569"/>
    </source>
</evidence>
<accession>A0A8E0N8R9</accession>
<protein>
    <recommendedName>
        <fullName evidence="4">DUF1700 domain-containing protein</fullName>
    </recommendedName>
</protein>
<evidence type="ECO:0008006" key="4">
    <source>
        <dbReference type="Google" id="ProtNLM"/>
    </source>
</evidence>
<reference evidence="3" key="1">
    <citation type="journal article" date="2013" name="Genome Announc.">
        <title>Draft Genome Sequence of the Dimorphic Prosthecate Bacterium Brevundimonas abyssalis TAR-001T.</title>
        <authorList>
            <person name="Tsubouchi T."/>
            <person name="Nishi S."/>
            <person name="Usui K."/>
            <person name="Shimane Y."/>
            <person name="Takaki Y."/>
            <person name="Maruyama T."/>
            <person name="Hatada Y."/>
        </authorList>
    </citation>
    <scope>NUCLEOTIDE SEQUENCE [LARGE SCALE GENOMIC DNA]</scope>
    <source>
        <strain evidence="3">TAR-001</strain>
    </source>
</reference>
<comment type="caution">
    <text evidence="2">The sequence shown here is derived from an EMBL/GenBank/DDBJ whole genome shotgun (WGS) entry which is preliminary data.</text>
</comment>
<dbReference type="AlphaFoldDB" id="A0A8E0N8R9"/>
<keyword evidence="3" id="KW-1185">Reference proteome</keyword>
<keyword evidence="1" id="KW-0472">Membrane</keyword>
<name>A0A8E0N8R9_9CAUL</name>
<dbReference type="EMBL" id="BATC01000013">
    <property type="protein sequence ID" value="GAD58859.1"/>
    <property type="molecule type" value="Genomic_DNA"/>
</dbReference>
<organism evidence="2 3">
    <name type="scientific">Brevundimonas abyssalis TAR-001</name>
    <dbReference type="NCBI Taxonomy" id="1391729"/>
    <lineage>
        <taxon>Bacteria</taxon>
        <taxon>Pseudomonadati</taxon>
        <taxon>Pseudomonadota</taxon>
        <taxon>Alphaproteobacteria</taxon>
        <taxon>Caulobacterales</taxon>
        <taxon>Caulobacteraceae</taxon>
        <taxon>Brevundimonas</taxon>
    </lineage>
</organism>
<proteinExistence type="predicted"/>
<keyword evidence="1" id="KW-0812">Transmembrane</keyword>
<dbReference type="Proteomes" id="UP000016569">
    <property type="component" value="Unassembled WGS sequence"/>
</dbReference>
<gene>
    <name evidence="2" type="ORF">MBEBAB_1109</name>
</gene>
<dbReference type="OrthoDB" id="9804829at2"/>
<sequence length="196" mass="20478">MTRVEFMGRLRRGLAGLPPAAQEEILADYDTHFADGAAEGRSEAEVAAALGDPGRLARELRLEAGLKRWEEARNPSSAAGAVMALVGLGAIDILILLPLLTGVVSAIAGLYVAVIAVFISGGGILVAGPFFDPPGGPLFPVLLGLGLMGASVTGAALLTIITIWLVNGLVWFGRLHYRLIKPAIQPEPDYSERGLS</sequence>
<evidence type="ECO:0000313" key="2">
    <source>
        <dbReference type="EMBL" id="GAD58859.1"/>
    </source>
</evidence>
<keyword evidence="1" id="KW-1133">Transmembrane helix</keyword>
<feature type="transmembrane region" description="Helical" evidence="1">
    <location>
        <begin position="78"/>
        <end position="100"/>
    </location>
</feature>
<feature type="transmembrane region" description="Helical" evidence="1">
    <location>
        <begin position="107"/>
        <end position="131"/>
    </location>
</feature>
<feature type="transmembrane region" description="Helical" evidence="1">
    <location>
        <begin position="143"/>
        <end position="172"/>
    </location>
</feature>
<dbReference type="RefSeq" id="WP_021696955.1">
    <property type="nucleotide sequence ID" value="NZ_BATC01000013.1"/>
</dbReference>